<dbReference type="GO" id="GO:0016787">
    <property type="term" value="F:hydrolase activity"/>
    <property type="evidence" value="ECO:0007669"/>
    <property type="project" value="InterPro"/>
</dbReference>
<dbReference type="AlphaFoldDB" id="A0A1J3GA45"/>
<reference evidence="3" key="1">
    <citation type="submission" date="2016-07" db="EMBL/GenBank/DDBJ databases">
        <title>De novo transcriptome assembly of four accessions of the metal hyperaccumulator plant Noccaea caerulescens.</title>
        <authorList>
            <person name="Blande D."/>
            <person name="Halimaa P."/>
            <person name="Tervahauta A.I."/>
            <person name="Aarts M.G."/>
            <person name="Karenlampi S.O."/>
        </authorList>
    </citation>
    <scope>NUCLEOTIDE SEQUENCE</scope>
</reference>
<evidence type="ECO:0000313" key="3">
    <source>
        <dbReference type="EMBL" id="JAU51076.1"/>
    </source>
</evidence>
<evidence type="ECO:0000256" key="1">
    <source>
        <dbReference type="ARBA" id="ARBA00010515"/>
    </source>
</evidence>
<dbReference type="InterPro" id="IPR013094">
    <property type="entry name" value="AB_hydrolase_3"/>
</dbReference>
<gene>
    <name evidence="3" type="ORF">LC_TR13623_c1_g1_i1_g.47348</name>
</gene>
<accession>A0A1J3GA45</accession>
<dbReference type="InterPro" id="IPR029058">
    <property type="entry name" value="AB_hydrolase_fold"/>
</dbReference>
<name>A0A1J3GA45_NOCCA</name>
<feature type="domain" description="Alpha/beta hydrolase fold-3" evidence="2">
    <location>
        <begin position="144"/>
        <end position="366"/>
    </location>
</feature>
<dbReference type="SUPFAM" id="SSF53474">
    <property type="entry name" value="alpha/beta-Hydrolases"/>
    <property type="match status" value="1"/>
</dbReference>
<dbReference type="EMBL" id="GEVK01001756">
    <property type="protein sequence ID" value="JAU51076.1"/>
    <property type="molecule type" value="Transcribed_RNA"/>
</dbReference>
<dbReference type="Gene3D" id="3.40.50.1820">
    <property type="entry name" value="alpha/beta hydrolase"/>
    <property type="match status" value="1"/>
</dbReference>
<protein>
    <submittedName>
        <fullName evidence="3">Putative carboxylesterase 4</fullName>
    </submittedName>
</protein>
<dbReference type="InterPro" id="IPR050466">
    <property type="entry name" value="Carboxylest/Gibb_receptor"/>
</dbReference>
<dbReference type="PANTHER" id="PTHR23024">
    <property type="entry name" value="ARYLACETAMIDE DEACETYLASE"/>
    <property type="match status" value="1"/>
</dbReference>
<proteinExistence type="inferred from homology"/>
<dbReference type="Pfam" id="PF07859">
    <property type="entry name" value="Abhydrolase_3"/>
    <property type="match status" value="1"/>
</dbReference>
<comment type="similarity">
    <text evidence="1">Belongs to the 'GDXG' lipolytic enzyme family.</text>
</comment>
<dbReference type="PANTHER" id="PTHR23024:SF507">
    <property type="entry name" value="CARBOXYLESTERASE 4, MITOCHONDRIAL-RELATED"/>
    <property type="match status" value="1"/>
</dbReference>
<evidence type="ECO:0000259" key="2">
    <source>
        <dbReference type="Pfam" id="PF07859"/>
    </source>
</evidence>
<organism evidence="3">
    <name type="scientific">Noccaea caerulescens</name>
    <name type="common">Alpine penny-cress</name>
    <name type="synonym">Thlaspi caerulescens</name>
    <dbReference type="NCBI Taxonomy" id="107243"/>
    <lineage>
        <taxon>Eukaryota</taxon>
        <taxon>Viridiplantae</taxon>
        <taxon>Streptophyta</taxon>
        <taxon>Embryophyta</taxon>
        <taxon>Tracheophyta</taxon>
        <taxon>Spermatophyta</taxon>
        <taxon>Magnoliopsida</taxon>
        <taxon>eudicotyledons</taxon>
        <taxon>Gunneridae</taxon>
        <taxon>Pentapetalae</taxon>
        <taxon>rosids</taxon>
        <taxon>malvids</taxon>
        <taxon>Brassicales</taxon>
        <taxon>Brassicaceae</taxon>
        <taxon>Coluteocarpeae</taxon>
        <taxon>Noccaea</taxon>
    </lineage>
</organism>
<sequence>MAGKYIPVAMLRRITFSSSLCSPSLFFCFFRQFPRSYLSLSSWPTTVGISGRNLRRLSTPTTLRCICSHSSSEIASEHPPFVRIYKDGRVERLSGTEIIPASLTPQNGVVSKDVVYSPEHNLSVRLFLPHKATELPAGSKIPLLVYIHGGAWIIGSPFETIYHNFLTEVVKSANCLAVSIQYRRAPEDPIPAAYEDSWSAIQWIFSHSDRYGGSVDWIKKYADFDRVFLAGDSAGANMSHHMAVRAGKEKLKPRIKGTAIVHPAFWGKDPVDEHNLQDREKRSRIAEVWEKLASPNSVDGTDDPWFNVVGSGSDFSGMGCEKVLIAVAGKDVFVRQGLGYAEKLKKSGWKGEVEVIEDEDEDHCFHLLNPDSENAPKFMKKFVDFISG</sequence>